<evidence type="ECO:0000256" key="1">
    <source>
        <dbReference type="SAM" id="Coils"/>
    </source>
</evidence>
<evidence type="ECO:0000313" key="4">
    <source>
        <dbReference type="EMBL" id="VFT97620.1"/>
    </source>
</evidence>
<organism evidence="4 5">
    <name type="scientific">Aphanomyces stellatus</name>
    <dbReference type="NCBI Taxonomy" id="120398"/>
    <lineage>
        <taxon>Eukaryota</taxon>
        <taxon>Sar</taxon>
        <taxon>Stramenopiles</taxon>
        <taxon>Oomycota</taxon>
        <taxon>Saprolegniomycetes</taxon>
        <taxon>Saprolegniales</taxon>
        <taxon>Verrucalvaceae</taxon>
        <taxon>Aphanomyces</taxon>
    </lineage>
</organism>
<proteinExistence type="predicted"/>
<gene>
    <name evidence="4" type="primary">Aste57867_20944</name>
    <name evidence="3" type="ORF">As57867_020876</name>
    <name evidence="4" type="ORF">ASTE57867_20944</name>
</gene>
<feature type="coiled-coil region" evidence="1">
    <location>
        <begin position="114"/>
        <end position="152"/>
    </location>
</feature>
<accession>A0A485LGV4</accession>
<dbReference type="OrthoDB" id="79638at2759"/>
<evidence type="ECO:0000313" key="3">
    <source>
        <dbReference type="EMBL" id="KAF0687302.1"/>
    </source>
</evidence>
<dbReference type="AlphaFoldDB" id="A0A485LGV4"/>
<reference evidence="4 5" key="1">
    <citation type="submission" date="2019-03" db="EMBL/GenBank/DDBJ databases">
        <authorList>
            <person name="Gaulin E."/>
            <person name="Dumas B."/>
        </authorList>
    </citation>
    <scope>NUCLEOTIDE SEQUENCE [LARGE SCALE GENOMIC DNA]</scope>
    <source>
        <strain evidence="4">CBS 568.67</strain>
    </source>
</reference>
<dbReference type="Proteomes" id="UP000332933">
    <property type="component" value="Unassembled WGS sequence"/>
</dbReference>
<evidence type="ECO:0000256" key="2">
    <source>
        <dbReference type="SAM" id="MobiDB-lite"/>
    </source>
</evidence>
<dbReference type="EMBL" id="VJMH01006939">
    <property type="protein sequence ID" value="KAF0687302.1"/>
    <property type="molecule type" value="Genomic_DNA"/>
</dbReference>
<dbReference type="EMBL" id="CAADRA010006965">
    <property type="protein sequence ID" value="VFT97620.1"/>
    <property type="molecule type" value="Genomic_DNA"/>
</dbReference>
<feature type="region of interest" description="Disordered" evidence="2">
    <location>
        <begin position="208"/>
        <end position="231"/>
    </location>
</feature>
<evidence type="ECO:0000313" key="5">
    <source>
        <dbReference type="Proteomes" id="UP000332933"/>
    </source>
</evidence>
<reference evidence="3" key="2">
    <citation type="submission" date="2019-06" db="EMBL/GenBank/DDBJ databases">
        <title>Genomics analysis of Aphanomyces spp. identifies a new class of oomycete effector associated with host adaptation.</title>
        <authorList>
            <person name="Gaulin E."/>
        </authorList>
    </citation>
    <scope>NUCLEOTIDE SEQUENCE</scope>
    <source>
        <strain evidence="3">CBS 578.67</strain>
    </source>
</reference>
<feature type="compositionally biased region" description="Acidic residues" evidence="2">
    <location>
        <begin position="66"/>
        <end position="75"/>
    </location>
</feature>
<protein>
    <submittedName>
        <fullName evidence="4">Aste57867_20944 protein</fullName>
    </submittedName>
</protein>
<keyword evidence="5" id="KW-1185">Reference proteome</keyword>
<sequence>MPSLAKRPPICDRIRLQFKKRDVLFFKLAMEVRQAETDWEYMCRGQQEEISKLKQQISQLESLLQDSDDEDESQSNDENRAANLPTHNTPSHQQHRHEMRSVDVASVYKWKERIKVERHMIEKAKDLVERQKRELRSQTQQLKAEKEAWRQEQMTGQSSVILKEMKRILDNNTHTLNQSIRNLRTTDSRLQNRMDKINEMEDVVVLMQSGQSPPPSSSDFSNASNLSSSFESEEGSSLMSLDDSIFDALNKLHDDLQADECHLPPDFDSLHAGDESFAYYGVTPRTHPSLAFGSPRRNPREWAHLRSHAQQFPALGNISVAQQRDLHCASIYEKQISKWVYGRRRVQQAAKQHAKWLTSLCDELHEYSKECATASSSATDAAIRPSFEDDD</sequence>
<feature type="region of interest" description="Disordered" evidence="2">
    <location>
        <begin position="62"/>
        <end position="100"/>
    </location>
</feature>
<keyword evidence="1" id="KW-0175">Coiled coil</keyword>
<name>A0A485LGV4_9STRA</name>